<dbReference type="PANTHER" id="PTHR14963:SF1">
    <property type="entry name" value="RHO GTPASE-ACTIVATING PROTEIN CONUNDRUM"/>
    <property type="match status" value="1"/>
</dbReference>
<dbReference type="Gene3D" id="1.10.555.10">
    <property type="entry name" value="Rho GTPase activation protein"/>
    <property type="match status" value="1"/>
</dbReference>
<feature type="domain" description="Rho-GAP" evidence="3">
    <location>
        <begin position="276"/>
        <end position="477"/>
    </location>
</feature>
<dbReference type="InterPro" id="IPR008936">
    <property type="entry name" value="Rho_GTPase_activation_prot"/>
</dbReference>
<dbReference type="Pfam" id="PF00620">
    <property type="entry name" value="RhoGAP"/>
    <property type="match status" value="1"/>
</dbReference>
<evidence type="ECO:0000313" key="5">
    <source>
        <dbReference type="Proteomes" id="UP000245119"/>
    </source>
</evidence>
<evidence type="ECO:0000256" key="2">
    <source>
        <dbReference type="SAM" id="MobiDB-lite"/>
    </source>
</evidence>
<protein>
    <recommendedName>
        <fullName evidence="3">Rho-GAP domain-containing protein</fullName>
    </recommendedName>
</protein>
<dbReference type="GO" id="GO:0051056">
    <property type="term" value="P:regulation of small GTPase mediated signal transduction"/>
    <property type="evidence" value="ECO:0007669"/>
    <property type="project" value="TreeGrafter"/>
</dbReference>
<feature type="compositionally biased region" description="Basic and acidic residues" evidence="2">
    <location>
        <begin position="573"/>
        <end position="582"/>
    </location>
</feature>
<dbReference type="AlphaFoldDB" id="A0A2T7PGY8"/>
<evidence type="ECO:0000256" key="1">
    <source>
        <dbReference type="ARBA" id="ARBA00022468"/>
    </source>
</evidence>
<dbReference type="PROSITE" id="PS50238">
    <property type="entry name" value="RHOGAP"/>
    <property type="match status" value="1"/>
</dbReference>
<gene>
    <name evidence="4" type="ORF">C0Q70_08131</name>
</gene>
<sequence>MASHGSKEGLDDYWNEFKEIEENKDGEEEEELPKTPDEGEAEAEWLTNAGYGFVVSKFCDGRDLSDDELEGLTSTLTRPQAEAVRKRIDYLSTTMRKKRAMSKLHEPSSPRSSLDVSGAENQTPNRRTPSFHYRKGEYTLEGAKVEEVRGIEEGVEALSFREQGSVKLPTNRLSRKSLSPLPALSDAEISIEFHLEEKDNQNQQLKPDPHKVDLPAFQPKQDSLGITMIDDISSGDMERIQPLALIELTALFDTYNISYTKLKRKKKSREHGLFGVPLTLLVETDRKRVPGTRVPLVFQTLINHLEKEALDMEGLLRIPGSVTRVKQLREELEEKFYGGTFPWSEVWANDAAALLKQFLRELPEPLLTYNYLEAFSQVEQIPSTLEQLKSLNLLILLLPVEHRDMLRVLLQFLRNIVAHSDQNKMGLNNISMIIAPNLFLAPTLKGKSKAEGPLELHKATNTSNIVKMLIHYQNVLWTIPSSFVAQVRHQYKTEMNRRIRGEKRKLWKKKDRSEAYKKAGTETDVQNGVIRVQAPELTKSSCLIQLDDQITAGDIVAKFRRDYGSGPSTVEPQNRKDSETKGHLGFNNPKKAQFADDHAHLFEVGGNIGERCLDPQTRMMKLYQVNPTAEWVIRLNIKR</sequence>
<dbReference type="GO" id="GO:0005096">
    <property type="term" value="F:GTPase activator activity"/>
    <property type="evidence" value="ECO:0007669"/>
    <property type="project" value="UniProtKB-KW"/>
</dbReference>
<dbReference type="EMBL" id="PZQS01000004">
    <property type="protein sequence ID" value="PVD32686.1"/>
    <property type="molecule type" value="Genomic_DNA"/>
</dbReference>
<feature type="region of interest" description="Disordered" evidence="2">
    <location>
        <begin position="20"/>
        <end position="42"/>
    </location>
</feature>
<dbReference type="OrthoDB" id="27680at2759"/>
<keyword evidence="1" id="KW-0343">GTPase activation</keyword>
<dbReference type="Proteomes" id="UP000245119">
    <property type="component" value="Linkage Group LG4"/>
</dbReference>
<evidence type="ECO:0000259" key="3">
    <source>
        <dbReference type="PROSITE" id="PS50238"/>
    </source>
</evidence>
<keyword evidence="5" id="KW-1185">Reference proteome</keyword>
<proteinExistence type="predicted"/>
<dbReference type="Pfam" id="PF25442">
    <property type="entry name" value="Ubiquitin_RHG40_C"/>
    <property type="match status" value="1"/>
</dbReference>
<dbReference type="InterPro" id="IPR057323">
    <property type="entry name" value="RHG40/28/18_ubiquitin"/>
</dbReference>
<dbReference type="PANTHER" id="PTHR14963">
    <property type="entry name" value="RHO GTPASE ACTIVATING PROTEIN 18,19-RELATED"/>
    <property type="match status" value="1"/>
</dbReference>
<dbReference type="SMART" id="SM00324">
    <property type="entry name" value="RhoGAP"/>
    <property type="match status" value="1"/>
</dbReference>
<organism evidence="4 5">
    <name type="scientific">Pomacea canaliculata</name>
    <name type="common">Golden apple snail</name>
    <dbReference type="NCBI Taxonomy" id="400727"/>
    <lineage>
        <taxon>Eukaryota</taxon>
        <taxon>Metazoa</taxon>
        <taxon>Spiralia</taxon>
        <taxon>Lophotrochozoa</taxon>
        <taxon>Mollusca</taxon>
        <taxon>Gastropoda</taxon>
        <taxon>Caenogastropoda</taxon>
        <taxon>Architaenioglossa</taxon>
        <taxon>Ampullarioidea</taxon>
        <taxon>Ampullariidae</taxon>
        <taxon>Pomacea</taxon>
    </lineage>
</organism>
<dbReference type="GO" id="GO:0005737">
    <property type="term" value="C:cytoplasm"/>
    <property type="evidence" value="ECO:0007669"/>
    <property type="project" value="TreeGrafter"/>
</dbReference>
<evidence type="ECO:0000313" key="4">
    <source>
        <dbReference type="EMBL" id="PVD32686.1"/>
    </source>
</evidence>
<feature type="region of interest" description="Disordered" evidence="2">
    <location>
        <begin position="563"/>
        <end position="585"/>
    </location>
</feature>
<name>A0A2T7PGY8_POMCA</name>
<feature type="compositionally biased region" description="Polar residues" evidence="2">
    <location>
        <begin position="109"/>
        <end position="128"/>
    </location>
</feature>
<reference evidence="4 5" key="1">
    <citation type="submission" date="2018-04" db="EMBL/GenBank/DDBJ databases">
        <title>The genome of golden apple snail Pomacea canaliculata provides insight into stress tolerance and invasive adaptation.</title>
        <authorList>
            <person name="Liu C."/>
            <person name="Liu B."/>
            <person name="Ren Y."/>
            <person name="Zhang Y."/>
            <person name="Wang H."/>
            <person name="Li S."/>
            <person name="Jiang F."/>
            <person name="Yin L."/>
            <person name="Zhang G."/>
            <person name="Qian W."/>
            <person name="Fan W."/>
        </authorList>
    </citation>
    <scope>NUCLEOTIDE SEQUENCE [LARGE SCALE GENOMIC DNA]</scope>
    <source>
        <strain evidence="4">SZHN2017</strain>
        <tissue evidence="4">Muscle</tissue>
    </source>
</reference>
<dbReference type="InterPro" id="IPR000198">
    <property type="entry name" value="RhoGAP_dom"/>
</dbReference>
<dbReference type="STRING" id="400727.A0A2T7PGY8"/>
<accession>A0A2T7PGY8</accession>
<dbReference type="GO" id="GO:0030833">
    <property type="term" value="P:regulation of actin filament polymerization"/>
    <property type="evidence" value="ECO:0007669"/>
    <property type="project" value="TreeGrafter"/>
</dbReference>
<dbReference type="SUPFAM" id="SSF48350">
    <property type="entry name" value="GTPase activation domain, GAP"/>
    <property type="match status" value="1"/>
</dbReference>
<feature type="region of interest" description="Disordered" evidence="2">
    <location>
        <begin position="97"/>
        <end position="131"/>
    </location>
</feature>
<comment type="caution">
    <text evidence="4">The sequence shown here is derived from an EMBL/GenBank/DDBJ whole genome shotgun (WGS) entry which is preliminary data.</text>
</comment>
<dbReference type="GO" id="GO:0007165">
    <property type="term" value="P:signal transduction"/>
    <property type="evidence" value="ECO:0007669"/>
    <property type="project" value="InterPro"/>
</dbReference>